<name>A0A8D0Y6H4_PIG</name>
<sequence length="195" mass="22475">MGWGESRLSVPSSYCTFHPASLPLFHVSLPCTSTWWLVSASLLPIKDDMVFPGTMCESIHPLRYHSGLGPCKKSPLTLVHYGGNANWWRTVWRFLRNLKRELSYDPAIPFLGIYLKKKKNLIIKDTYTPMFIAALFTIAKIRKQPKCPSADEWIKKRWYTHTHTHTHTGKLVSHRKEWNFSICSNMDGLGGHYAK</sequence>
<evidence type="ECO:0000313" key="1">
    <source>
        <dbReference type="Ensembl" id="ENSSSCP00030046930.1"/>
    </source>
</evidence>
<protein>
    <submittedName>
        <fullName evidence="1">Uncharacterized protein</fullName>
    </submittedName>
</protein>
<evidence type="ECO:0000313" key="2">
    <source>
        <dbReference type="Proteomes" id="UP000694570"/>
    </source>
</evidence>
<accession>A0A8D0Y6H4</accession>
<dbReference type="Ensembl" id="ENSSSCT00030101748.1">
    <property type="protein sequence ID" value="ENSSSCP00030046930.1"/>
    <property type="gene ID" value="ENSSSCG00030072677.1"/>
</dbReference>
<dbReference type="AlphaFoldDB" id="A0A8D0Y6H4"/>
<dbReference type="Proteomes" id="UP000694570">
    <property type="component" value="Unplaced"/>
</dbReference>
<proteinExistence type="predicted"/>
<reference evidence="1" key="1">
    <citation type="submission" date="2025-08" db="UniProtKB">
        <authorList>
            <consortium name="Ensembl"/>
        </authorList>
    </citation>
    <scope>IDENTIFICATION</scope>
</reference>
<organism evidence="1 2">
    <name type="scientific">Sus scrofa</name>
    <name type="common">Pig</name>
    <dbReference type="NCBI Taxonomy" id="9823"/>
    <lineage>
        <taxon>Eukaryota</taxon>
        <taxon>Metazoa</taxon>
        <taxon>Chordata</taxon>
        <taxon>Craniata</taxon>
        <taxon>Vertebrata</taxon>
        <taxon>Euteleostomi</taxon>
        <taxon>Mammalia</taxon>
        <taxon>Eutheria</taxon>
        <taxon>Laurasiatheria</taxon>
        <taxon>Artiodactyla</taxon>
        <taxon>Suina</taxon>
        <taxon>Suidae</taxon>
        <taxon>Sus</taxon>
    </lineage>
</organism>